<reference evidence="4" key="1">
    <citation type="submission" date="2015-10" db="EMBL/GenBank/DDBJ databases">
        <title>Extensive mobilome-driven genome diversification in gut-associated Bacteroides vulgatus mpk.</title>
        <authorList>
            <person name="Beier S."/>
            <person name="Lange A."/>
            <person name="Huson D.H."/>
            <person name="Frick J.-S."/>
            <person name="Autenrieth I.B."/>
        </authorList>
    </citation>
    <scope>NUCLEOTIDE SEQUENCE [LARGE SCALE GENOMIC DNA]</scope>
    <source>
        <strain evidence="4">mpk</strain>
    </source>
</reference>
<gene>
    <name evidence="3" type="ORF">BvMPK_1252</name>
</gene>
<dbReference type="Proteomes" id="UP000061587">
    <property type="component" value="Chromosome"/>
</dbReference>
<dbReference type="InterPro" id="IPR008490">
    <property type="entry name" value="Transposase_InsH_N"/>
</dbReference>
<evidence type="ECO:0000313" key="4">
    <source>
        <dbReference type="Proteomes" id="UP000061587"/>
    </source>
</evidence>
<evidence type="ECO:0000259" key="2">
    <source>
        <dbReference type="Pfam" id="PF13751"/>
    </source>
</evidence>
<organism evidence="3 4">
    <name type="scientific">Phocaeicola vulgatus</name>
    <name type="common">Bacteroides vulgatus</name>
    <dbReference type="NCBI Taxonomy" id="821"/>
    <lineage>
        <taxon>Bacteria</taxon>
        <taxon>Pseudomonadati</taxon>
        <taxon>Bacteroidota</taxon>
        <taxon>Bacteroidia</taxon>
        <taxon>Bacteroidales</taxon>
        <taxon>Bacteroidaceae</taxon>
        <taxon>Phocaeicola</taxon>
    </lineage>
</organism>
<dbReference type="InterPro" id="IPR025668">
    <property type="entry name" value="Tnp_DDE_dom"/>
</dbReference>
<dbReference type="PATRIC" id="fig|821.40.peg.1484"/>
<dbReference type="PANTHER" id="PTHR33408">
    <property type="entry name" value="TRANSPOSASE"/>
    <property type="match status" value="1"/>
</dbReference>
<dbReference type="InterPro" id="IPR047629">
    <property type="entry name" value="IS1182_transpos"/>
</dbReference>
<dbReference type="AlphaFoldDB" id="A0A0P0LMS1"/>
<reference evidence="3 4" key="2">
    <citation type="journal article" date="2016" name="Genome Biol. Evol.">
        <title>Extensive mobilome-driven genome diversification in mouse gut-associated Bacteroides vulgatus mpk.</title>
        <authorList>
            <person name="Lange A."/>
            <person name="Beier S."/>
            <person name="Steimle A."/>
            <person name="Autenrieth I.B."/>
            <person name="Huson D.H."/>
            <person name="Frick J.S."/>
        </authorList>
    </citation>
    <scope>NUCLEOTIDE SEQUENCE [LARGE SCALE GENOMIC DNA]</scope>
    <source>
        <strain evidence="4">mpk</strain>
    </source>
</reference>
<feature type="domain" description="Transposase InsH N-terminal" evidence="1">
    <location>
        <begin position="58"/>
        <end position="147"/>
    </location>
</feature>
<dbReference type="NCBIfam" id="NF033551">
    <property type="entry name" value="transpos_IS1182"/>
    <property type="match status" value="1"/>
</dbReference>
<protein>
    <submittedName>
        <fullName evidence="3">Transposase</fullName>
    </submittedName>
</protein>
<proteinExistence type="predicted"/>
<dbReference type="EMBL" id="CP013020">
    <property type="protein sequence ID" value="ALK83861.1"/>
    <property type="molecule type" value="Genomic_DNA"/>
</dbReference>
<evidence type="ECO:0000259" key="1">
    <source>
        <dbReference type="Pfam" id="PF05598"/>
    </source>
</evidence>
<sequence>MRRPFLCLQKNRASPNFAQSELARLPNFLYLRESSQDIPKIMFKSYTSNDNLLLPPCLGDFIPQNDPVRVVHRIIEQINLEKLYRRYSPQGCSAYHPRMMLQILVYAYLRNIYSSRRIEEFCRNDIRFMWLTGNVTPDHNTINRFRSSRLKDVLKTIFATIVKFLVAEGFVSLDVACTDGTKMEADANRYTFVWGKSIHTRISRIAEQLEEIWQYAESVTKQELRDSAPITYQDITPEKVEKALCQIDDALNGVDADRKMKAKVRRVRKSWPEQLRKYESQGKILDGRNSYSKTDNDATFMRMKEDHMRNGQLKPGYNPQISTNRQFILNYTIHQCAGDTSTYPLHMDNFHSLYGRYPDVSVCDAGYGSEENYLYAFRHGIETFIKYNNFHKEQKRNFRNDPFLSANFYYNEETDGMYCPMGQRMERLSDARRITDNGFVQTISRYRARNCKGCPLRCRCHRSRSERIVQVNHRLRKIKEREREKLLSDEGLKYRSQRPQDVEAVFGNLKNNKHFKRFHLRGLKKVEIEFGLLAIAHNLAKVAS</sequence>
<evidence type="ECO:0000313" key="3">
    <source>
        <dbReference type="EMBL" id="ALK83861.1"/>
    </source>
</evidence>
<dbReference type="Pfam" id="PF05598">
    <property type="entry name" value="DUF772"/>
    <property type="match status" value="1"/>
</dbReference>
<dbReference type="PANTHER" id="PTHR33408:SF2">
    <property type="entry name" value="TRANSPOSASE DDE DOMAIN-CONTAINING PROTEIN"/>
    <property type="match status" value="1"/>
</dbReference>
<feature type="domain" description="Transposase DDE" evidence="2">
    <location>
        <begin position="418"/>
        <end position="542"/>
    </location>
</feature>
<accession>A0A0P0LMS1</accession>
<name>A0A0P0LMS1_PHOVU</name>
<dbReference type="Pfam" id="PF13751">
    <property type="entry name" value="DDE_Tnp_1_6"/>
    <property type="match status" value="1"/>
</dbReference>